<dbReference type="AlphaFoldDB" id="A0A699YFG5"/>
<evidence type="ECO:0000313" key="1">
    <source>
        <dbReference type="EMBL" id="GFH08847.1"/>
    </source>
</evidence>
<gene>
    <name evidence="1" type="ORF">HaLaN_03878</name>
</gene>
<sequence>MVRISGNGEPICMCPHITYCNNAQALSHKHDILPVVREFKNLGMHFNPSSTPAFAATRMRAGMFLAMRQACKCAREYGVLQDPYALCHLIRASPTKWKQACSAFSGLLPGLPETLHRERCSYAAWFKHGDGIGINHMAPHLLIRQLSTEVRTSLTRFRQLAEFAMISQNNNENLHDFMLNPCASLFVLLTFKCATQSPATLEGEGGQAT</sequence>
<organism evidence="1 2">
    <name type="scientific">Haematococcus lacustris</name>
    <name type="common">Green alga</name>
    <name type="synonym">Haematococcus pluvialis</name>
    <dbReference type="NCBI Taxonomy" id="44745"/>
    <lineage>
        <taxon>Eukaryota</taxon>
        <taxon>Viridiplantae</taxon>
        <taxon>Chlorophyta</taxon>
        <taxon>core chlorophytes</taxon>
        <taxon>Chlorophyceae</taxon>
        <taxon>CS clade</taxon>
        <taxon>Chlamydomonadales</taxon>
        <taxon>Haematococcaceae</taxon>
        <taxon>Haematococcus</taxon>
    </lineage>
</organism>
<accession>A0A699YFG5</accession>
<proteinExistence type="predicted"/>
<name>A0A699YFG5_HAELA</name>
<dbReference type="EMBL" id="BLLF01000188">
    <property type="protein sequence ID" value="GFH08847.1"/>
    <property type="molecule type" value="Genomic_DNA"/>
</dbReference>
<dbReference type="Proteomes" id="UP000485058">
    <property type="component" value="Unassembled WGS sequence"/>
</dbReference>
<reference evidence="1 2" key="1">
    <citation type="submission" date="2020-02" db="EMBL/GenBank/DDBJ databases">
        <title>Draft genome sequence of Haematococcus lacustris strain NIES-144.</title>
        <authorList>
            <person name="Morimoto D."/>
            <person name="Nakagawa S."/>
            <person name="Yoshida T."/>
            <person name="Sawayama S."/>
        </authorList>
    </citation>
    <scope>NUCLEOTIDE SEQUENCE [LARGE SCALE GENOMIC DNA]</scope>
    <source>
        <strain evidence="1 2">NIES-144</strain>
    </source>
</reference>
<comment type="caution">
    <text evidence="1">The sequence shown here is derived from an EMBL/GenBank/DDBJ whole genome shotgun (WGS) entry which is preliminary data.</text>
</comment>
<keyword evidence="2" id="KW-1185">Reference proteome</keyword>
<protein>
    <submittedName>
        <fullName evidence="1">Uncharacterized protein</fullName>
    </submittedName>
</protein>
<evidence type="ECO:0000313" key="2">
    <source>
        <dbReference type="Proteomes" id="UP000485058"/>
    </source>
</evidence>